<reference evidence="2" key="1">
    <citation type="submission" date="2015-12" db="EMBL/GenBank/DDBJ databases">
        <title>Complete genome sequence of Lutibacter profundus strain LP1.</title>
        <authorList>
            <person name="Wissuwa J."/>
            <person name="Le Moine Bauer S."/>
            <person name="Stokke R."/>
            <person name="Dahle H."/>
            <person name="Steen I.H."/>
        </authorList>
    </citation>
    <scope>NUCLEOTIDE SEQUENCE [LARGE SCALE GENOMIC DNA]</scope>
    <source>
        <strain evidence="2">LP1</strain>
    </source>
</reference>
<organism evidence="1 2">
    <name type="scientific">Lutibacter profundi</name>
    <dbReference type="NCBI Taxonomy" id="1622118"/>
    <lineage>
        <taxon>Bacteria</taxon>
        <taxon>Pseudomonadati</taxon>
        <taxon>Bacteroidota</taxon>
        <taxon>Flavobacteriia</taxon>
        <taxon>Flavobacteriales</taxon>
        <taxon>Flavobacteriaceae</taxon>
        <taxon>Lutibacter</taxon>
    </lineage>
</organism>
<name>A0A0X8G523_9FLAO</name>
<dbReference type="STRING" id="1622118.Lupro_02425"/>
<dbReference type="Proteomes" id="UP000059672">
    <property type="component" value="Chromosome"/>
</dbReference>
<proteinExistence type="predicted"/>
<reference evidence="1 2" key="2">
    <citation type="journal article" date="2016" name="Int. J. Syst. Evol. Microbiol.">
        <title>Lutibacter profundi sp. nov., isolated from a deep-sea hydrothermal system on the Arctic Mid-Ocean Ridge and emended description of the genus Lutibacter.</title>
        <authorList>
            <person name="Le Moine Bauer S."/>
            <person name="Roalkvam I."/>
            <person name="Steen I.H."/>
            <person name="Dahle H."/>
        </authorList>
    </citation>
    <scope>NUCLEOTIDE SEQUENCE [LARGE SCALE GENOMIC DNA]</scope>
    <source>
        <strain evidence="1 2">LP1</strain>
    </source>
</reference>
<keyword evidence="2" id="KW-1185">Reference proteome</keyword>
<accession>A0A0X8G523</accession>
<gene>
    <name evidence="1" type="ORF">Lupro_02425</name>
</gene>
<evidence type="ECO:0008006" key="3">
    <source>
        <dbReference type="Google" id="ProtNLM"/>
    </source>
</evidence>
<evidence type="ECO:0000313" key="2">
    <source>
        <dbReference type="Proteomes" id="UP000059672"/>
    </source>
</evidence>
<dbReference type="EMBL" id="CP013355">
    <property type="protein sequence ID" value="AMC10174.1"/>
    <property type="molecule type" value="Genomic_DNA"/>
</dbReference>
<dbReference type="KEGG" id="lut:Lupro_02425"/>
<sequence>MRQMKTDEIKELVRKKRFLIESFYYSITLNKNNSRDNALGMAVTTHFLQAIIIELIIKTLFELNCKETAPYSHNILKIFNNLNQDTRSELVILYDRARIRKQEMFKKFAIPDVQFHPLEKVLKNNELTIKNFKYDAMGNDSNSSLDGMFMTDVFTLFDLKIKEFGA</sequence>
<protein>
    <recommendedName>
        <fullName evidence="3">HEPN domain-containing protein</fullName>
    </recommendedName>
</protein>
<dbReference type="AlphaFoldDB" id="A0A0X8G523"/>
<evidence type="ECO:0000313" key="1">
    <source>
        <dbReference type="EMBL" id="AMC10174.1"/>
    </source>
</evidence>